<gene>
    <name evidence="2" type="ORF">phiPsa315_113</name>
</gene>
<organism evidence="2 3">
    <name type="scientific">Pseudomonas phage phiPsa315</name>
    <dbReference type="NCBI Taxonomy" id="1460363"/>
    <lineage>
        <taxon>Viruses</taxon>
        <taxon>Duplodnaviria</taxon>
        <taxon>Heunggongvirae</taxon>
        <taxon>Uroviricota</taxon>
        <taxon>Caudoviricetes</taxon>
        <taxon>Vandenendeviridae</taxon>
        <taxon>Gorskivirinae</taxon>
        <taxon>Otagovirus</taxon>
        <taxon>Otagovirus psa315</taxon>
    </lineage>
</organism>
<feature type="compositionally biased region" description="Acidic residues" evidence="1">
    <location>
        <begin position="328"/>
        <end position="340"/>
    </location>
</feature>
<protein>
    <submittedName>
        <fullName evidence="2">Uncharacterized protein</fullName>
    </submittedName>
</protein>
<feature type="compositionally biased region" description="Basic and acidic residues" evidence="1">
    <location>
        <begin position="303"/>
        <end position="317"/>
    </location>
</feature>
<evidence type="ECO:0000313" key="3">
    <source>
        <dbReference type="Proteomes" id="UP000516132"/>
    </source>
</evidence>
<name>A0A7G9V1R7_9CAUD</name>
<reference evidence="2 3" key="1">
    <citation type="submission" date="2020-06" db="EMBL/GenBank/DDBJ databases">
        <title>Characterization of Pseudomonas phiPsa374-like phages.</title>
        <authorList>
            <person name="Warring S."/>
            <person name="Malone L.M."/>
            <person name="Easingwood R.A."/>
            <person name="Rigano L."/>
            <person name="Frampton R.A."/>
            <person name="Lopez Acedo E."/>
            <person name="Templeton M.D."/>
            <person name="Kleffmann T."/>
            <person name="Bostina M."/>
            <person name="Fineran P.C."/>
        </authorList>
    </citation>
    <scope>NUCLEOTIDE SEQUENCE [LARGE SCALE GENOMIC DNA]</scope>
</reference>
<dbReference type="Proteomes" id="UP000516132">
    <property type="component" value="Segment"/>
</dbReference>
<keyword evidence="3" id="KW-1185">Reference proteome</keyword>
<sequence>MAFQTTGNATTAGSENRKQVDYKALNAHLVEAAGGGKQRSLPGVITGIYDLGMQVLDDAAIPVTDADFLKRYPEYDGSVAGNEAVIAKAGRENARFEEFEGNMCFRYKQKDVQQVAVCADFPQIMVDKSLHFTGVSNPMPLRLILNGEFNRLVQKPFNLRQMNHNQGKPGAAKWALAKNSQLHKLADASGILDKDGLFTSNRIDELLGKVVQFQIKLHFNDKGFFKEDIKIAGIVPEGLPHPELPEGVTLALVQMWDANLDKTAALEARACIKNHQRKAVNFTSTDADGVVTDSPLKAVIGEGWKKDAEAAPQEKAKPVGITPKAVEPGDDDSFDDDVPF</sequence>
<feature type="region of interest" description="Disordered" evidence="1">
    <location>
        <begin position="303"/>
        <end position="340"/>
    </location>
</feature>
<accession>A0A7G9V1R7</accession>
<evidence type="ECO:0000256" key="1">
    <source>
        <dbReference type="SAM" id="MobiDB-lite"/>
    </source>
</evidence>
<evidence type="ECO:0000313" key="2">
    <source>
        <dbReference type="EMBL" id="QNO00223.1"/>
    </source>
</evidence>
<dbReference type="EMBL" id="MT670419">
    <property type="protein sequence ID" value="QNO00223.1"/>
    <property type="molecule type" value="Genomic_DNA"/>
</dbReference>
<proteinExistence type="predicted"/>